<protein>
    <submittedName>
        <fullName evidence="1">Uncharacterized protein</fullName>
    </submittedName>
</protein>
<dbReference type="SUPFAM" id="SSF52047">
    <property type="entry name" value="RNI-like"/>
    <property type="match status" value="1"/>
</dbReference>
<evidence type="ECO:0000313" key="1">
    <source>
        <dbReference type="EMBL" id="KAF1851263.1"/>
    </source>
</evidence>
<dbReference type="InterPro" id="IPR032675">
    <property type="entry name" value="LRR_dom_sf"/>
</dbReference>
<sequence>MANLAITFCELPDELILETIRHLSSIRSYEPQSTAFKDKERERARQFENGVRQLALHSICLTSHRFRRIATPTLYASFLGSATLHGFDHVKLFYRTVSIPGYAVGLKVRLAEYVQYVENRLSDHLGNSLCADTEYYDTVIMVVRYFSLLADVIKQAPNVQHLSVVSLEAEQVSFWNHILPSHYSTLAPSSSKMVADHGFRKLQTLCVQIHMGGYALRADLDWFRNICSAMTSVPSLADLRVSGVMTSGSFSPISGSFKSLKRIEITECVLSFDEVVDIWSACEGLRHIACEWAYYGAGDEPWELYSGLLQHTKTLETLTLDMREVRFMSNAAPPLFGSLRSFAHLESLVICETLLRVSALPLLEFPDQLLQHRITELLPEQMKSFALLLYSNDRHENEPHDRLDEILALWNVVEDCKTTIPSLKVVSVICGVPLCAPKLKEAFNKVGVQFEVIQQAKIELPC</sequence>
<dbReference type="Gene3D" id="3.80.10.10">
    <property type="entry name" value="Ribonuclease Inhibitor"/>
    <property type="match status" value="1"/>
</dbReference>
<proteinExistence type="predicted"/>
<dbReference type="Proteomes" id="UP000800039">
    <property type="component" value="Unassembled WGS sequence"/>
</dbReference>
<gene>
    <name evidence="1" type="ORF">K460DRAFT_329100</name>
</gene>
<accession>A0A9P4GRI7</accession>
<name>A0A9P4GRI7_9PLEO</name>
<evidence type="ECO:0000313" key="2">
    <source>
        <dbReference type="Proteomes" id="UP000800039"/>
    </source>
</evidence>
<organism evidence="1 2">
    <name type="scientific">Cucurbitaria berberidis CBS 394.84</name>
    <dbReference type="NCBI Taxonomy" id="1168544"/>
    <lineage>
        <taxon>Eukaryota</taxon>
        <taxon>Fungi</taxon>
        <taxon>Dikarya</taxon>
        <taxon>Ascomycota</taxon>
        <taxon>Pezizomycotina</taxon>
        <taxon>Dothideomycetes</taxon>
        <taxon>Pleosporomycetidae</taxon>
        <taxon>Pleosporales</taxon>
        <taxon>Pleosporineae</taxon>
        <taxon>Cucurbitariaceae</taxon>
        <taxon>Cucurbitaria</taxon>
    </lineage>
</organism>
<comment type="caution">
    <text evidence="1">The sequence shown here is derived from an EMBL/GenBank/DDBJ whole genome shotgun (WGS) entry which is preliminary data.</text>
</comment>
<dbReference type="OrthoDB" id="2520703at2759"/>
<reference evidence="1" key="1">
    <citation type="submission" date="2020-01" db="EMBL/GenBank/DDBJ databases">
        <authorList>
            <consortium name="DOE Joint Genome Institute"/>
            <person name="Haridas S."/>
            <person name="Albert R."/>
            <person name="Binder M."/>
            <person name="Bloem J."/>
            <person name="Labutti K."/>
            <person name="Salamov A."/>
            <person name="Andreopoulos B."/>
            <person name="Baker S.E."/>
            <person name="Barry K."/>
            <person name="Bills G."/>
            <person name="Bluhm B.H."/>
            <person name="Cannon C."/>
            <person name="Castanera R."/>
            <person name="Culley D.E."/>
            <person name="Daum C."/>
            <person name="Ezra D."/>
            <person name="Gonzalez J.B."/>
            <person name="Henrissat B."/>
            <person name="Kuo A."/>
            <person name="Liang C."/>
            <person name="Lipzen A."/>
            <person name="Lutzoni F."/>
            <person name="Magnuson J."/>
            <person name="Mondo S."/>
            <person name="Nolan M."/>
            <person name="Ohm R."/>
            <person name="Pangilinan J."/>
            <person name="Park H.-J."/>
            <person name="Ramirez L."/>
            <person name="Alfaro M."/>
            <person name="Sun H."/>
            <person name="Tritt A."/>
            <person name="Yoshinaga Y."/>
            <person name="Zwiers L.-H."/>
            <person name="Turgeon B.G."/>
            <person name="Goodwin S.B."/>
            <person name="Spatafora J.W."/>
            <person name="Crous P.W."/>
            <person name="Grigoriev I.V."/>
        </authorList>
    </citation>
    <scope>NUCLEOTIDE SEQUENCE</scope>
    <source>
        <strain evidence="1">CBS 394.84</strain>
    </source>
</reference>
<dbReference type="AlphaFoldDB" id="A0A9P4GRI7"/>
<dbReference type="RefSeq" id="XP_040793826.1">
    <property type="nucleotide sequence ID" value="XM_040930730.1"/>
</dbReference>
<dbReference type="EMBL" id="ML976614">
    <property type="protein sequence ID" value="KAF1851263.1"/>
    <property type="molecule type" value="Genomic_DNA"/>
</dbReference>
<dbReference type="GeneID" id="63847982"/>
<keyword evidence="2" id="KW-1185">Reference proteome</keyword>